<dbReference type="PROSITE" id="PS50110">
    <property type="entry name" value="RESPONSE_REGULATORY"/>
    <property type="match status" value="1"/>
</dbReference>
<dbReference type="GO" id="GO:0016791">
    <property type="term" value="F:phosphatase activity"/>
    <property type="evidence" value="ECO:0007669"/>
    <property type="project" value="TreeGrafter"/>
</dbReference>
<name>A0A4R2NYX7_RHOAD</name>
<protein>
    <submittedName>
        <fullName evidence="4">Sigma-B regulation protein RsbU (Phosphoserine phosphatase)</fullName>
    </submittedName>
</protein>
<gene>
    <name evidence="4" type="ORF">EV656_101427</name>
</gene>
<dbReference type="InterPro" id="IPR001789">
    <property type="entry name" value="Sig_transdc_resp-reg_receiver"/>
</dbReference>
<dbReference type="CDD" id="cd17574">
    <property type="entry name" value="REC_OmpR"/>
    <property type="match status" value="1"/>
</dbReference>
<evidence type="ECO:0000313" key="4">
    <source>
        <dbReference type="EMBL" id="TCP27519.1"/>
    </source>
</evidence>
<dbReference type="SMART" id="SM00331">
    <property type="entry name" value="PP2C_SIG"/>
    <property type="match status" value="1"/>
</dbReference>
<dbReference type="Pfam" id="PF07228">
    <property type="entry name" value="SpoIIE"/>
    <property type="match status" value="1"/>
</dbReference>
<organism evidence="4 5">
    <name type="scientific">Rhodovulum adriaticum</name>
    <name type="common">Rhodopseudomonas adriatica</name>
    <dbReference type="NCBI Taxonomy" id="35804"/>
    <lineage>
        <taxon>Bacteria</taxon>
        <taxon>Pseudomonadati</taxon>
        <taxon>Pseudomonadota</taxon>
        <taxon>Alphaproteobacteria</taxon>
        <taxon>Rhodobacterales</taxon>
        <taxon>Paracoccaceae</taxon>
        <taxon>Rhodovulum</taxon>
    </lineage>
</organism>
<sequence>MQPQTSPDPADGAPPLIRAVLLVDDSRLQRRILRASLERWGYRVLECGTGEEALDICRTQPVDLIISDWIMPGMSGLDFCRAFRALERESYGYFILLTSKSETGEMVNGLDNGADEFLTKPVNASELRARIASGERILRMERELRDKNRLVSHTLSELQSLYDAIDRDLAAAEKLQQSLVSERSRRFGRAWVSLLMQPAGRVGGDLVGYFPAGPGRLGLFAVDVSGHGISAAMVTARLAGLLSSPSVDQNLALAPAPDGGVAVRPPEAVVADLNGLLLDEIETEHYFTLLLAVVDLDSGAVRYCQAGHPHPVVQRASGGIEVSGRGGLPVGLLPGAEFEGDTLHLAPGDRVLIASDGLSECAGPNGAQLGDAGVIRILGAQSGRSGPEALDAILAGARDHAGSAGLADDISAVLLEFS</sequence>
<evidence type="ECO:0000256" key="1">
    <source>
        <dbReference type="ARBA" id="ARBA00022801"/>
    </source>
</evidence>
<reference evidence="4 5" key="1">
    <citation type="submission" date="2019-03" db="EMBL/GenBank/DDBJ databases">
        <title>Genomic Encyclopedia of Type Strains, Phase IV (KMG-IV): sequencing the most valuable type-strain genomes for metagenomic binning, comparative biology and taxonomic classification.</title>
        <authorList>
            <person name="Goeker M."/>
        </authorList>
    </citation>
    <scope>NUCLEOTIDE SEQUENCE [LARGE SCALE GENOMIC DNA]</scope>
    <source>
        <strain evidence="4 5">DSM 2781</strain>
    </source>
</reference>
<dbReference type="AlphaFoldDB" id="A0A4R2NYX7"/>
<dbReference type="Gene3D" id="3.60.40.10">
    <property type="entry name" value="PPM-type phosphatase domain"/>
    <property type="match status" value="1"/>
</dbReference>
<keyword evidence="1" id="KW-0378">Hydrolase</keyword>
<evidence type="ECO:0000256" key="2">
    <source>
        <dbReference type="PROSITE-ProRule" id="PRU00169"/>
    </source>
</evidence>
<dbReference type="SUPFAM" id="SSF81606">
    <property type="entry name" value="PP2C-like"/>
    <property type="match status" value="1"/>
</dbReference>
<dbReference type="SUPFAM" id="SSF52172">
    <property type="entry name" value="CheY-like"/>
    <property type="match status" value="1"/>
</dbReference>
<dbReference type="Proteomes" id="UP000295733">
    <property type="component" value="Unassembled WGS sequence"/>
</dbReference>
<dbReference type="PANTHER" id="PTHR43156">
    <property type="entry name" value="STAGE II SPORULATION PROTEIN E-RELATED"/>
    <property type="match status" value="1"/>
</dbReference>
<dbReference type="InterPro" id="IPR011006">
    <property type="entry name" value="CheY-like_superfamily"/>
</dbReference>
<dbReference type="InterPro" id="IPR036457">
    <property type="entry name" value="PPM-type-like_dom_sf"/>
</dbReference>
<keyword evidence="5" id="KW-1185">Reference proteome</keyword>
<evidence type="ECO:0000313" key="5">
    <source>
        <dbReference type="Proteomes" id="UP000295733"/>
    </source>
</evidence>
<dbReference type="Pfam" id="PF00072">
    <property type="entry name" value="Response_reg"/>
    <property type="match status" value="1"/>
</dbReference>
<feature type="domain" description="Response regulatory" evidence="3">
    <location>
        <begin position="19"/>
        <end position="135"/>
    </location>
</feature>
<accession>A0A4R2NYX7</accession>
<dbReference type="SMART" id="SM00448">
    <property type="entry name" value="REC"/>
    <property type="match status" value="1"/>
</dbReference>
<dbReference type="EMBL" id="SLXL01000001">
    <property type="protein sequence ID" value="TCP27519.1"/>
    <property type="molecule type" value="Genomic_DNA"/>
</dbReference>
<dbReference type="RefSeq" id="WP_243695667.1">
    <property type="nucleotide sequence ID" value="NZ_NRRP01000021.1"/>
</dbReference>
<dbReference type="PANTHER" id="PTHR43156:SF2">
    <property type="entry name" value="STAGE II SPORULATION PROTEIN E"/>
    <property type="match status" value="1"/>
</dbReference>
<evidence type="ECO:0000259" key="3">
    <source>
        <dbReference type="PROSITE" id="PS50110"/>
    </source>
</evidence>
<proteinExistence type="predicted"/>
<dbReference type="InterPro" id="IPR001932">
    <property type="entry name" value="PPM-type_phosphatase-like_dom"/>
</dbReference>
<dbReference type="GO" id="GO:0000160">
    <property type="term" value="P:phosphorelay signal transduction system"/>
    <property type="evidence" value="ECO:0007669"/>
    <property type="project" value="InterPro"/>
</dbReference>
<feature type="modified residue" description="4-aspartylphosphate" evidence="2">
    <location>
        <position position="68"/>
    </location>
</feature>
<dbReference type="Gene3D" id="3.40.50.2300">
    <property type="match status" value="1"/>
</dbReference>
<dbReference type="InterPro" id="IPR052016">
    <property type="entry name" value="Bact_Sigma-Reg"/>
</dbReference>
<keyword evidence="2" id="KW-0597">Phosphoprotein</keyword>
<comment type="caution">
    <text evidence="4">The sequence shown here is derived from an EMBL/GenBank/DDBJ whole genome shotgun (WGS) entry which is preliminary data.</text>
</comment>